<dbReference type="SMART" id="SM00365">
    <property type="entry name" value="LRR_SD22"/>
    <property type="match status" value="5"/>
</dbReference>
<dbReference type="InterPro" id="IPR025875">
    <property type="entry name" value="Leu-rich_rpt_4"/>
</dbReference>
<evidence type="ECO:0000313" key="3">
    <source>
        <dbReference type="EMBL" id="KAF7994590.1"/>
    </source>
</evidence>
<dbReference type="EMBL" id="JACMRX010000002">
    <property type="protein sequence ID" value="KAF7994590.1"/>
    <property type="molecule type" value="Genomic_DNA"/>
</dbReference>
<proteinExistence type="predicted"/>
<evidence type="ECO:0000256" key="1">
    <source>
        <dbReference type="ARBA" id="ARBA00022614"/>
    </source>
</evidence>
<keyword evidence="1" id="KW-0433">Leucine-rich repeat</keyword>
<dbReference type="Gene3D" id="3.80.10.10">
    <property type="entry name" value="Ribonuclease Inhibitor"/>
    <property type="match status" value="2"/>
</dbReference>
<name>A0A834XW77_APHGI</name>
<evidence type="ECO:0000256" key="2">
    <source>
        <dbReference type="ARBA" id="ARBA00022737"/>
    </source>
</evidence>
<keyword evidence="4" id="KW-1185">Reference proteome</keyword>
<dbReference type="PANTHER" id="PTHR46652">
    <property type="entry name" value="LEUCINE-RICH REPEAT AND IQ DOMAIN-CONTAINING PROTEIN 1-RELATED"/>
    <property type="match status" value="1"/>
</dbReference>
<keyword evidence="2" id="KW-0677">Repeat</keyword>
<comment type="caution">
    <text evidence="3">The sequence shown here is derived from an EMBL/GenBank/DDBJ whole genome shotgun (WGS) entry which is preliminary data.</text>
</comment>
<dbReference type="InterPro" id="IPR001611">
    <property type="entry name" value="Leu-rich_rpt"/>
</dbReference>
<accession>A0A834XW77</accession>
<protein>
    <recommendedName>
        <fullName evidence="5">Leucine-rich repeat-containing protein</fullName>
    </recommendedName>
</protein>
<dbReference type="OrthoDB" id="10262005at2759"/>
<evidence type="ECO:0008006" key="5">
    <source>
        <dbReference type="Google" id="ProtNLM"/>
    </source>
</evidence>
<dbReference type="PANTHER" id="PTHR46652:SF3">
    <property type="entry name" value="LEUCINE-RICH REPEAT-CONTAINING PROTEIN 9"/>
    <property type="match status" value="1"/>
</dbReference>
<reference evidence="3 4" key="1">
    <citation type="submission" date="2020-08" db="EMBL/GenBank/DDBJ databases">
        <title>Aphidius gifuensis genome sequencing and assembly.</title>
        <authorList>
            <person name="Du Z."/>
        </authorList>
    </citation>
    <scope>NUCLEOTIDE SEQUENCE [LARGE SCALE GENOMIC DNA]</scope>
    <source>
        <strain evidence="3">YNYX2018</strain>
        <tissue evidence="3">Adults</tissue>
    </source>
</reference>
<organism evidence="3 4">
    <name type="scientific">Aphidius gifuensis</name>
    <name type="common">Parasitoid wasp</name>
    <dbReference type="NCBI Taxonomy" id="684658"/>
    <lineage>
        <taxon>Eukaryota</taxon>
        <taxon>Metazoa</taxon>
        <taxon>Ecdysozoa</taxon>
        <taxon>Arthropoda</taxon>
        <taxon>Hexapoda</taxon>
        <taxon>Insecta</taxon>
        <taxon>Pterygota</taxon>
        <taxon>Neoptera</taxon>
        <taxon>Endopterygota</taxon>
        <taxon>Hymenoptera</taxon>
        <taxon>Apocrita</taxon>
        <taxon>Ichneumonoidea</taxon>
        <taxon>Braconidae</taxon>
        <taxon>Aphidiinae</taxon>
        <taxon>Aphidius</taxon>
    </lineage>
</organism>
<dbReference type="Proteomes" id="UP000639338">
    <property type="component" value="Unassembled WGS sequence"/>
</dbReference>
<dbReference type="SUPFAM" id="SSF52058">
    <property type="entry name" value="L domain-like"/>
    <property type="match status" value="1"/>
</dbReference>
<evidence type="ECO:0000313" key="4">
    <source>
        <dbReference type="Proteomes" id="UP000639338"/>
    </source>
</evidence>
<dbReference type="CDD" id="cd21340">
    <property type="entry name" value="PPP1R42"/>
    <property type="match status" value="1"/>
</dbReference>
<gene>
    <name evidence="3" type="ORF">HCN44_004062</name>
</gene>
<dbReference type="InterPro" id="IPR032675">
    <property type="entry name" value="LRR_dom_sf"/>
</dbReference>
<dbReference type="InterPro" id="IPR050836">
    <property type="entry name" value="SDS22/Internalin_LRR"/>
</dbReference>
<dbReference type="PROSITE" id="PS51450">
    <property type="entry name" value="LRR"/>
    <property type="match status" value="3"/>
</dbReference>
<sequence>MVLLTENYVEKQCAHIQSQKSLTKLIEKNHLQKITHLFMQDKFIDAIGNFSKCKNLRVIYMQNNCIKKIENLNFATNLTHLYLQHNNLSKIENLHTLKNLTHLFLGYNNISVIEGLENLDKLLELHVENQHLHAGESLVFDPRSLQTISVFLKVLNVAGNKLTSLRCFRNFINLETIDARNNLIDDDKDLSQTIMSLRWLKKLDLQKNPVAEFYRYRENVIANSNSLVCLDGKIISDLTRQFMKRFKQEKLMRLTHSEPKMSLQDDITSSLNLPPAFRRSVSRAILQEQPGPKLVMNISSIIGESRPHIFPAWKSTTAIAGMKNNHVTPRPFWRKKISKDKQLINGSLGIIDNKNYSSIVPRK</sequence>
<dbReference type="Pfam" id="PF12799">
    <property type="entry name" value="LRR_4"/>
    <property type="match status" value="1"/>
</dbReference>
<dbReference type="AlphaFoldDB" id="A0A834XW77"/>